<dbReference type="Gene3D" id="2.130.10.80">
    <property type="entry name" value="Galactose oxidase/kelch, beta-propeller"/>
    <property type="match status" value="3"/>
</dbReference>
<dbReference type="Pfam" id="PF01344">
    <property type="entry name" value="Kelch_1"/>
    <property type="match status" value="1"/>
</dbReference>
<dbReference type="RefSeq" id="WP_006766949.1">
    <property type="nucleotide sequence ID" value="NZ_CABVPR010000066.1"/>
</dbReference>
<evidence type="ECO:0000313" key="3">
    <source>
        <dbReference type="Proteomes" id="UP000625568"/>
    </source>
</evidence>
<organism evidence="2 3">
    <name type="scientific">Burkholderia dolosa</name>
    <dbReference type="NCBI Taxonomy" id="152500"/>
    <lineage>
        <taxon>Bacteria</taxon>
        <taxon>Pseudomonadati</taxon>
        <taxon>Pseudomonadota</taxon>
        <taxon>Betaproteobacteria</taxon>
        <taxon>Burkholderiales</taxon>
        <taxon>Burkholderiaceae</taxon>
        <taxon>Burkholderia</taxon>
        <taxon>Burkholderia cepacia complex</taxon>
    </lineage>
</organism>
<dbReference type="EMBL" id="CP069483">
    <property type="protein sequence ID" value="QRO80668.1"/>
    <property type="molecule type" value="Genomic_DNA"/>
</dbReference>
<dbReference type="SUPFAM" id="SSF50965">
    <property type="entry name" value="Galactose oxidase, central domain"/>
    <property type="match status" value="2"/>
</dbReference>
<dbReference type="AlphaFoldDB" id="A0A892IER6"/>
<keyword evidence="1" id="KW-0677">Repeat</keyword>
<evidence type="ECO:0000313" key="2">
    <source>
        <dbReference type="EMBL" id="QRO80668.1"/>
    </source>
</evidence>
<dbReference type="Proteomes" id="UP000625568">
    <property type="component" value="Chromosome 2"/>
</dbReference>
<dbReference type="Gene3D" id="2.60.40.10">
    <property type="entry name" value="Immunoglobulins"/>
    <property type="match status" value="2"/>
</dbReference>
<dbReference type="GO" id="GO:0005509">
    <property type="term" value="F:calcium ion binding"/>
    <property type="evidence" value="ECO:0007669"/>
    <property type="project" value="InterPro"/>
</dbReference>
<dbReference type="SUPFAM" id="SSF49313">
    <property type="entry name" value="Cadherin-like"/>
    <property type="match status" value="2"/>
</dbReference>
<accession>A0A892IER6</accession>
<dbReference type="Pfam" id="PF24681">
    <property type="entry name" value="Kelch_KLHDC2_KLHL20_DRC7"/>
    <property type="match status" value="1"/>
</dbReference>
<dbReference type="GO" id="GO:0016020">
    <property type="term" value="C:membrane"/>
    <property type="evidence" value="ECO:0007669"/>
    <property type="project" value="InterPro"/>
</dbReference>
<gene>
    <name evidence="2" type="ORF">I6K02_20410</name>
</gene>
<dbReference type="SMART" id="SM00612">
    <property type="entry name" value="Kelch"/>
    <property type="match status" value="7"/>
</dbReference>
<dbReference type="InterPro" id="IPR015919">
    <property type="entry name" value="Cadherin-like_sf"/>
</dbReference>
<sequence>MKQLSTDSSSMLSTLKHCYDARLMKVALPLLMLLVVSLTAACGGGGSGGTHPAVGAPAGLSYSDSAVVYTVGSAIPPNLPSSSGGTIAQYSVSPALPAGLALDPVTGVISGTPTAVAHATIYTVTGRNAAGSAAARVQIEVKHRAIAPDSLAYPDNPVVYTTGVAIHPNVPVVSGGAITGFAVSPALPAGLALNPQTGAIGGTPTAVTAPADYTVTGSNSAGSISTVVNIEVRNALVPPASLTYDDPDAVYPSGQPIAQNTPHASGGDVDVYTVTPALPDGLSIDASTGIISGLPTRVQPRTVYTVTGSNGAGNVSAQIAITVSQGIQKWVPVDSMSEPRSRPIATLLPDGTVLVAGGQGLVGTVGSAELYQPDTKTWENVASMNTPRRGHSAVLLHDGTVLVMGGSRNGVMGDISSAELYHPDTKTWETVANMGTARAYHTATLLPDGTVLVTGGYSHSNGQFSSAFLYHPDTKTWETIASMSRARDRHTATLLPDGTVLVAGGYAGNGYVNSAELYHPDTKTWETVGSMSTARQYHTATLLPDGTVLIAGGRDGRSLSGAELYRPSTKSWETVDSMNMERENHTAQLLPDGTVLVAGGRSDTQDALSSAELYHPDTKTWKTVANMSANRDSPVATLLPDSTVLFMGGIDWSPLGSAELYVP</sequence>
<dbReference type="InterPro" id="IPR013783">
    <property type="entry name" value="Ig-like_fold"/>
</dbReference>
<keyword evidence="3" id="KW-1185">Reference proteome</keyword>
<evidence type="ECO:0000256" key="1">
    <source>
        <dbReference type="ARBA" id="ARBA00022737"/>
    </source>
</evidence>
<dbReference type="InterPro" id="IPR015915">
    <property type="entry name" value="Kelch-typ_b-propeller"/>
</dbReference>
<dbReference type="PANTHER" id="PTHR46122:SF8">
    <property type="entry name" value="F-BOX DOMAIN-CONTAINING PROTEIN"/>
    <property type="match status" value="1"/>
</dbReference>
<dbReference type="InterPro" id="IPR006652">
    <property type="entry name" value="Kelch_1"/>
</dbReference>
<dbReference type="InterPro" id="IPR011043">
    <property type="entry name" value="Gal_Oxase/kelch_b-propeller"/>
</dbReference>
<name>A0A892IER6_9BURK</name>
<dbReference type="Gene3D" id="2.120.10.80">
    <property type="entry name" value="Kelch-type beta propeller"/>
    <property type="match status" value="1"/>
</dbReference>
<reference evidence="2 3" key="1">
    <citation type="submission" date="2021-02" db="EMBL/GenBank/DDBJ databases">
        <title>FDA dAtabase for Regulatory Grade micrObial Sequences (FDA-ARGOS): Supporting development and validation of Infectious Disease Dx tests.</title>
        <authorList>
            <person name="Minogue T."/>
            <person name="Wolcott M."/>
            <person name="Wasieloski L."/>
            <person name="Aguilar W."/>
            <person name="Moore D."/>
            <person name="Jaissle J."/>
            <person name="Tallon L."/>
            <person name="Sadzewicz L."/>
            <person name="Zhao X."/>
            <person name="Boylan J."/>
            <person name="Ott S."/>
            <person name="Bowen H."/>
            <person name="Vavikolanu K."/>
            <person name="Mehta A."/>
            <person name="Aluvathingal J."/>
            <person name="Nadendla S."/>
            <person name="Yan Y."/>
            <person name="Sichtig H."/>
        </authorList>
    </citation>
    <scope>NUCLEOTIDE SEQUENCE [LARGE SCALE GENOMIC DNA]</scope>
    <source>
        <strain evidence="2 3">FDAARGOS_1272</strain>
    </source>
</reference>
<dbReference type="PANTHER" id="PTHR46122">
    <property type="entry name" value="GALACTOSE OXIDASE/KELCH REPEAT PROTEIN-RELATED"/>
    <property type="match status" value="1"/>
</dbReference>
<dbReference type="InterPro" id="IPR052439">
    <property type="entry name" value="F-box/Kelch-repeat"/>
</dbReference>
<protein>
    <submittedName>
        <fullName evidence="2">Putative Ig domain-containing protein</fullName>
    </submittedName>
</protein>
<proteinExistence type="predicted"/>
<dbReference type="InterPro" id="IPR037293">
    <property type="entry name" value="Gal_Oxidase_central_sf"/>
</dbReference>
<dbReference type="Pfam" id="PF05345">
    <property type="entry name" value="He_PIG"/>
    <property type="match status" value="3"/>
</dbReference>